<dbReference type="Gene3D" id="2.60.20.10">
    <property type="entry name" value="Crystallins"/>
    <property type="match status" value="1"/>
</dbReference>
<dbReference type="PANTHER" id="PTHR33321">
    <property type="match status" value="1"/>
</dbReference>
<evidence type="ECO:0000313" key="5">
    <source>
        <dbReference type="Proteomes" id="UP001246372"/>
    </source>
</evidence>
<dbReference type="PROSITE" id="PS50915">
    <property type="entry name" value="CRYSTALLIN_BETA_GAMMA"/>
    <property type="match status" value="1"/>
</dbReference>
<evidence type="ECO:0000313" key="4">
    <source>
        <dbReference type="EMBL" id="MDT8998648.1"/>
    </source>
</evidence>
<dbReference type="EMBL" id="JAVXZY010000001">
    <property type="protein sequence ID" value="MDT8998648.1"/>
    <property type="molecule type" value="Genomic_DNA"/>
</dbReference>
<accession>A0ABU3P986</accession>
<name>A0ABU3P986_9BURK</name>
<dbReference type="SUPFAM" id="SSF49695">
    <property type="entry name" value="gamma-Crystallin-like"/>
    <property type="match status" value="1"/>
</dbReference>
<dbReference type="InterPro" id="IPR001064">
    <property type="entry name" value="Beta/gamma_crystallin"/>
</dbReference>
<keyword evidence="5" id="KW-1185">Reference proteome</keyword>
<keyword evidence="2" id="KW-0677">Repeat</keyword>
<organism evidence="4 5">
    <name type="scientific">Roseateles aquae</name>
    <dbReference type="NCBI Taxonomy" id="3077235"/>
    <lineage>
        <taxon>Bacteria</taxon>
        <taxon>Pseudomonadati</taxon>
        <taxon>Pseudomonadota</taxon>
        <taxon>Betaproteobacteria</taxon>
        <taxon>Burkholderiales</taxon>
        <taxon>Sphaerotilaceae</taxon>
        <taxon>Roseateles</taxon>
    </lineage>
</organism>
<sequence length="302" mass="33409">MTPQLARPACGASSPLTLHIVNAARVNPAQLEKMVCTFYEVYPAMAALLKTEAPKEVTYSFVDQRDKPPAWVQGGTTVYYSTIYLQRMQRDIDVAVHELTHIIQGQQHKVPPGWIIEGTADWVRNRLGRYNQDIGWALPTVVAANDRYTDGYGTAAQFFNWVDTNYRQGKEPVAVALQVGAMQGVVYRSSVWSELTGKSLAELWSAHSGQPYVPPASTGLAFYTEPGFEGPAILLEKGRYDMADLLNLEISNDSIRSVRVPPGYKLTAYQHEHFSGAALVLSADASILEARFDRAISSLIIE</sequence>
<proteinExistence type="inferred from homology"/>
<dbReference type="InterPro" id="IPR011024">
    <property type="entry name" value="G_crystallin-like"/>
</dbReference>
<dbReference type="Pfam" id="PF04450">
    <property type="entry name" value="BSP"/>
    <property type="match status" value="1"/>
</dbReference>
<gene>
    <name evidence="4" type="ORF">RQP53_05115</name>
</gene>
<comment type="similarity">
    <text evidence="1">Belongs to the beta/gamma-crystallin family.</text>
</comment>
<dbReference type="PANTHER" id="PTHR33321:SF12">
    <property type="entry name" value="PLANT BASIC SECRETORY PROTEIN (BSP) FAMILY PROTEIN"/>
    <property type="match status" value="1"/>
</dbReference>
<evidence type="ECO:0000256" key="1">
    <source>
        <dbReference type="ARBA" id="ARBA00009646"/>
    </source>
</evidence>
<dbReference type="RefSeq" id="WP_315649091.1">
    <property type="nucleotide sequence ID" value="NZ_JAVXZY010000001.1"/>
</dbReference>
<dbReference type="Proteomes" id="UP001246372">
    <property type="component" value="Unassembled WGS sequence"/>
</dbReference>
<dbReference type="InterPro" id="IPR007541">
    <property type="entry name" value="Uncharacterised_BSP"/>
</dbReference>
<evidence type="ECO:0000256" key="2">
    <source>
        <dbReference type="ARBA" id="ARBA00022737"/>
    </source>
</evidence>
<reference evidence="4" key="1">
    <citation type="submission" date="2023-09" db="EMBL/GenBank/DDBJ databases">
        <title>Paucibacter sp. APW11 Genome sequencing and assembly.</title>
        <authorList>
            <person name="Kim I."/>
        </authorList>
    </citation>
    <scope>NUCLEOTIDE SEQUENCE</scope>
    <source>
        <strain evidence="4">APW11</strain>
    </source>
</reference>
<comment type="caution">
    <text evidence="4">The sequence shown here is derived from an EMBL/GenBank/DDBJ whole genome shotgun (WGS) entry which is preliminary data.</text>
</comment>
<evidence type="ECO:0000259" key="3">
    <source>
        <dbReference type="PROSITE" id="PS50915"/>
    </source>
</evidence>
<feature type="domain" description="Beta/gamma crystallin 'Greek key'" evidence="3">
    <location>
        <begin position="218"/>
        <end position="262"/>
    </location>
</feature>
<protein>
    <submittedName>
        <fullName evidence="4">Basic secretory protein-like protein</fullName>
    </submittedName>
</protein>